<dbReference type="Pfam" id="PF00528">
    <property type="entry name" value="BPD_transp_1"/>
    <property type="match status" value="1"/>
</dbReference>
<feature type="transmembrane region" description="Helical" evidence="7">
    <location>
        <begin position="237"/>
        <end position="259"/>
    </location>
</feature>
<feature type="transmembrane region" description="Helical" evidence="7">
    <location>
        <begin position="140"/>
        <end position="157"/>
    </location>
</feature>
<keyword evidence="4 7" id="KW-0812">Transmembrane</keyword>
<name>A0A7T8BC03_9SPIR</name>
<feature type="transmembrane region" description="Helical" evidence="7">
    <location>
        <begin position="15"/>
        <end position="37"/>
    </location>
</feature>
<evidence type="ECO:0000256" key="1">
    <source>
        <dbReference type="ARBA" id="ARBA00004651"/>
    </source>
</evidence>
<comment type="similarity">
    <text evidence="7">Belongs to the binding-protein-dependent transport system permease family.</text>
</comment>
<evidence type="ECO:0000256" key="3">
    <source>
        <dbReference type="ARBA" id="ARBA00022475"/>
    </source>
</evidence>
<keyword evidence="5 7" id="KW-1133">Transmembrane helix</keyword>
<dbReference type="PANTHER" id="PTHR30193:SF37">
    <property type="entry name" value="INNER MEMBRANE ABC TRANSPORTER PERMEASE PROTEIN YCJO"/>
    <property type="match status" value="1"/>
</dbReference>
<keyword evidence="2 7" id="KW-0813">Transport</keyword>
<dbReference type="GO" id="GO:0005886">
    <property type="term" value="C:plasma membrane"/>
    <property type="evidence" value="ECO:0007669"/>
    <property type="project" value="UniProtKB-SubCell"/>
</dbReference>
<dbReference type="InterPro" id="IPR051393">
    <property type="entry name" value="ABC_transporter_permease"/>
</dbReference>
<dbReference type="CDD" id="cd06261">
    <property type="entry name" value="TM_PBP2"/>
    <property type="match status" value="1"/>
</dbReference>
<feature type="transmembrane region" description="Helical" evidence="7">
    <location>
        <begin position="80"/>
        <end position="101"/>
    </location>
</feature>
<dbReference type="Proteomes" id="UP000595917">
    <property type="component" value="Chromosome"/>
</dbReference>
<reference evidence="9" key="1">
    <citation type="submission" date="2021-01" db="EMBL/GenBank/DDBJ databases">
        <title>Description of Breznakiella homolactica.</title>
        <authorList>
            <person name="Song Y."/>
            <person name="Brune A."/>
        </authorList>
    </citation>
    <scope>NUCLEOTIDE SEQUENCE</scope>
    <source>
        <strain evidence="9">RmG30</strain>
    </source>
</reference>
<evidence type="ECO:0000256" key="5">
    <source>
        <dbReference type="ARBA" id="ARBA00022989"/>
    </source>
</evidence>
<dbReference type="RefSeq" id="WP_215627930.1">
    <property type="nucleotide sequence ID" value="NZ_CP067089.2"/>
</dbReference>
<dbReference type="Gene3D" id="1.10.3720.10">
    <property type="entry name" value="MetI-like"/>
    <property type="match status" value="1"/>
</dbReference>
<dbReference type="PROSITE" id="PS50928">
    <property type="entry name" value="ABC_TM1"/>
    <property type="match status" value="1"/>
</dbReference>
<evidence type="ECO:0000256" key="7">
    <source>
        <dbReference type="RuleBase" id="RU363032"/>
    </source>
</evidence>
<dbReference type="GO" id="GO:0055085">
    <property type="term" value="P:transmembrane transport"/>
    <property type="evidence" value="ECO:0007669"/>
    <property type="project" value="InterPro"/>
</dbReference>
<keyword evidence="3" id="KW-1003">Cell membrane</keyword>
<dbReference type="EMBL" id="CP067089">
    <property type="protein sequence ID" value="QQO10625.1"/>
    <property type="molecule type" value="Genomic_DNA"/>
</dbReference>
<feature type="transmembrane region" description="Helical" evidence="7">
    <location>
        <begin position="169"/>
        <end position="190"/>
    </location>
</feature>
<feature type="transmembrane region" description="Helical" evidence="7">
    <location>
        <begin position="271"/>
        <end position="291"/>
    </location>
</feature>
<accession>A0A7T8BC03</accession>
<keyword evidence="6 7" id="KW-0472">Membrane</keyword>
<keyword evidence="10" id="KW-1185">Reference proteome</keyword>
<evidence type="ECO:0000313" key="10">
    <source>
        <dbReference type="Proteomes" id="UP000595917"/>
    </source>
</evidence>
<feature type="transmembrane region" description="Helical" evidence="7">
    <location>
        <begin position="210"/>
        <end position="230"/>
    </location>
</feature>
<evidence type="ECO:0000313" key="9">
    <source>
        <dbReference type="EMBL" id="QQO10625.1"/>
    </source>
</evidence>
<feature type="transmembrane region" description="Helical" evidence="7">
    <location>
        <begin position="110"/>
        <end position="134"/>
    </location>
</feature>
<dbReference type="InterPro" id="IPR035906">
    <property type="entry name" value="MetI-like_sf"/>
</dbReference>
<comment type="subcellular location">
    <subcellularLocation>
        <location evidence="1 7">Cell membrane</location>
        <topology evidence="1 7">Multi-pass membrane protein</topology>
    </subcellularLocation>
</comment>
<sequence>MVQTRKLSSGIYKRIYPYFWFTPLILILGFTILYPWIWSLGLSFTKWNLSEGDTPVFIGLRNYINVLTEPLFLLSLRQTALFMVITVPAQLLIGFGTALLLNQNVKGRGLFLSCIMLPFMLTPSIVGLIWKILLSGQWGVFNYFLSLVGIYNVGWLSNPDLSMLTISIIDVWQHAPWVMLVLFAGLQAIPKEMYEAAEIDGAGYWQSFRYVTIPFLSNLIGIVVLFRLMFALRSFDVIYTLFRSGGPANAAMVLGVYLYEQFRLTWEIGKSSATSYIILILTLLFSVPLIIRMYREKKEKI</sequence>
<protein>
    <submittedName>
        <fullName evidence="9">Sugar ABC transporter permease</fullName>
    </submittedName>
</protein>
<gene>
    <name evidence="9" type="ORF">JFL75_06835</name>
</gene>
<dbReference type="SUPFAM" id="SSF161098">
    <property type="entry name" value="MetI-like"/>
    <property type="match status" value="1"/>
</dbReference>
<evidence type="ECO:0000256" key="4">
    <source>
        <dbReference type="ARBA" id="ARBA00022692"/>
    </source>
</evidence>
<dbReference type="InterPro" id="IPR000515">
    <property type="entry name" value="MetI-like"/>
</dbReference>
<evidence type="ECO:0000256" key="6">
    <source>
        <dbReference type="ARBA" id="ARBA00023136"/>
    </source>
</evidence>
<feature type="domain" description="ABC transmembrane type-1" evidence="8">
    <location>
        <begin position="76"/>
        <end position="289"/>
    </location>
</feature>
<evidence type="ECO:0000256" key="2">
    <source>
        <dbReference type="ARBA" id="ARBA00022448"/>
    </source>
</evidence>
<dbReference type="PANTHER" id="PTHR30193">
    <property type="entry name" value="ABC TRANSPORTER PERMEASE PROTEIN"/>
    <property type="match status" value="1"/>
</dbReference>
<dbReference type="KEGG" id="bhc:JFL75_06835"/>
<dbReference type="AlphaFoldDB" id="A0A7T8BC03"/>
<organism evidence="9 10">
    <name type="scientific">Breznakiella homolactica</name>
    <dbReference type="NCBI Taxonomy" id="2798577"/>
    <lineage>
        <taxon>Bacteria</taxon>
        <taxon>Pseudomonadati</taxon>
        <taxon>Spirochaetota</taxon>
        <taxon>Spirochaetia</taxon>
        <taxon>Spirochaetales</taxon>
        <taxon>Breznakiellaceae</taxon>
        <taxon>Breznakiella</taxon>
    </lineage>
</organism>
<proteinExistence type="inferred from homology"/>
<evidence type="ECO:0000259" key="8">
    <source>
        <dbReference type="PROSITE" id="PS50928"/>
    </source>
</evidence>